<dbReference type="PROSITE" id="PS50930">
    <property type="entry name" value="HTH_LYTTR"/>
    <property type="match status" value="1"/>
</dbReference>
<dbReference type="AlphaFoldDB" id="A0A5A8F0U3"/>
<accession>A0A5A8F0U3</accession>
<dbReference type="GO" id="GO:0003677">
    <property type="term" value="F:DNA binding"/>
    <property type="evidence" value="ECO:0007669"/>
    <property type="project" value="InterPro"/>
</dbReference>
<dbReference type="Gene3D" id="2.40.50.1020">
    <property type="entry name" value="LytTr DNA-binding domain"/>
    <property type="match status" value="1"/>
</dbReference>
<sequence>MGISDIKNSLKSIGFFRTHKSYLINLQYLSEMECEGNKCQLILKTPKKTFIIPLSRRNKTKLKGNLSIR</sequence>
<dbReference type="Proteomes" id="UP000322876">
    <property type="component" value="Unassembled WGS sequence"/>
</dbReference>
<dbReference type="OrthoDB" id="9809318at2"/>
<dbReference type="Pfam" id="PF04397">
    <property type="entry name" value="LytTR"/>
    <property type="match status" value="1"/>
</dbReference>
<dbReference type="EMBL" id="VFJB01000010">
    <property type="protein sequence ID" value="KAA0256937.1"/>
    <property type="molecule type" value="Genomic_DNA"/>
</dbReference>
<dbReference type="InterPro" id="IPR007492">
    <property type="entry name" value="LytTR_DNA-bd_dom"/>
</dbReference>
<evidence type="ECO:0000313" key="3">
    <source>
        <dbReference type="Proteomes" id="UP000322876"/>
    </source>
</evidence>
<name>A0A5A8F0U3_9BACT</name>
<protein>
    <submittedName>
        <fullName evidence="2">LytTR family transcriptional regulator</fullName>
    </submittedName>
</protein>
<feature type="domain" description="HTH LytTR-type" evidence="1">
    <location>
        <begin position="1"/>
        <end position="68"/>
    </location>
</feature>
<comment type="caution">
    <text evidence="2">The sequence shown here is derived from an EMBL/GenBank/DDBJ whole genome shotgun (WGS) entry which is preliminary data.</text>
</comment>
<organism evidence="2 3">
    <name type="scientific">Deferribacter autotrophicus</name>
    <dbReference type="NCBI Taxonomy" id="500465"/>
    <lineage>
        <taxon>Bacteria</taxon>
        <taxon>Pseudomonadati</taxon>
        <taxon>Deferribacterota</taxon>
        <taxon>Deferribacteres</taxon>
        <taxon>Deferribacterales</taxon>
        <taxon>Deferribacteraceae</taxon>
        <taxon>Deferribacter</taxon>
    </lineage>
</organism>
<evidence type="ECO:0000259" key="1">
    <source>
        <dbReference type="PROSITE" id="PS50930"/>
    </source>
</evidence>
<evidence type="ECO:0000313" key="2">
    <source>
        <dbReference type="EMBL" id="KAA0256937.1"/>
    </source>
</evidence>
<gene>
    <name evidence="2" type="ORF">FHQ18_12000</name>
</gene>
<proteinExistence type="predicted"/>
<reference evidence="2 3" key="1">
    <citation type="submission" date="2019-06" db="EMBL/GenBank/DDBJ databases">
        <title>Genomic insights into carbon and energy metabolism of Deferribacter autotrophicus revealed new metabolic traits in the phylum Deferribacteres.</title>
        <authorList>
            <person name="Slobodkin A.I."/>
            <person name="Slobodkina G.B."/>
            <person name="Allioux M."/>
            <person name="Alain K."/>
            <person name="Jebbar M."/>
            <person name="Shadrin V."/>
            <person name="Kublanov I.V."/>
            <person name="Toshchakov S.V."/>
            <person name="Bonch-Osmolovskaya E.A."/>
        </authorList>
    </citation>
    <scope>NUCLEOTIDE SEQUENCE [LARGE SCALE GENOMIC DNA]</scope>
    <source>
        <strain evidence="2 3">SL50</strain>
    </source>
</reference>
<keyword evidence="3" id="KW-1185">Reference proteome</keyword>